<evidence type="ECO:0000313" key="1">
    <source>
        <dbReference type="EMBL" id="WWT31247.1"/>
    </source>
</evidence>
<proteinExistence type="predicted"/>
<gene>
    <name evidence="1" type="ORF">V6617_09340</name>
</gene>
<organism evidence="1 2">
    <name type="scientific">Pelagibacterium nitratireducens</name>
    <dbReference type="NCBI Taxonomy" id="1046114"/>
    <lineage>
        <taxon>Bacteria</taxon>
        <taxon>Pseudomonadati</taxon>
        <taxon>Pseudomonadota</taxon>
        <taxon>Alphaproteobacteria</taxon>
        <taxon>Hyphomicrobiales</taxon>
        <taxon>Devosiaceae</taxon>
        <taxon>Pelagibacterium</taxon>
    </lineage>
</organism>
<name>A0ABZ2HUN3_9HYPH</name>
<sequence>MRARIARGAAYQASGSGHEVFWWLQAGLKSSAYRLAHLSLPRAVLLPGLVAVFFLA</sequence>
<dbReference type="RefSeq" id="WP_338606721.1">
    <property type="nucleotide sequence ID" value="NZ_CP146275.1"/>
</dbReference>
<dbReference type="Proteomes" id="UP001369958">
    <property type="component" value="Chromosome"/>
</dbReference>
<keyword evidence="2" id="KW-1185">Reference proteome</keyword>
<protein>
    <submittedName>
        <fullName evidence="1">Uncharacterized protein</fullName>
    </submittedName>
</protein>
<reference evidence="1 2" key="1">
    <citation type="submission" date="2024-02" db="EMBL/GenBank/DDBJ databases">
        <title>Complete genome sequence of Pelagibacterium nitratireducens ZH15.</title>
        <authorList>
            <person name="Zhao L.H."/>
        </authorList>
    </citation>
    <scope>NUCLEOTIDE SEQUENCE [LARGE SCALE GENOMIC DNA]</scope>
    <source>
        <strain evidence="1 2">ZH15</strain>
    </source>
</reference>
<accession>A0ABZ2HUN3</accession>
<dbReference type="EMBL" id="CP146275">
    <property type="protein sequence ID" value="WWT31247.1"/>
    <property type="molecule type" value="Genomic_DNA"/>
</dbReference>
<evidence type="ECO:0000313" key="2">
    <source>
        <dbReference type="Proteomes" id="UP001369958"/>
    </source>
</evidence>